<dbReference type="PANTHER" id="PTHR40940">
    <property type="entry name" value="PROTEIN BATD-RELATED"/>
    <property type="match status" value="1"/>
</dbReference>
<evidence type="ECO:0000256" key="2">
    <source>
        <dbReference type="SAM" id="SignalP"/>
    </source>
</evidence>
<keyword evidence="2" id="KW-0732">Signal</keyword>
<evidence type="ECO:0000256" key="1">
    <source>
        <dbReference type="SAM" id="Phobius"/>
    </source>
</evidence>
<keyword evidence="1" id="KW-0472">Membrane</keyword>
<dbReference type="EMBL" id="VORX01000003">
    <property type="protein sequence ID" value="TXE08201.1"/>
    <property type="molecule type" value="Genomic_DNA"/>
</dbReference>
<feature type="transmembrane region" description="Helical" evidence="1">
    <location>
        <begin position="449"/>
        <end position="467"/>
    </location>
</feature>
<protein>
    <submittedName>
        <fullName evidence="3">Protein BatD</fullName>
    </submittedName>
</protein>
<comment type="caution">
    <text evidence="3">The sequence shown here is derived from an EMBL/GenBank/DDBJ whole genome shotgun (WGS) entry which is preliminary data.</text>
</comment>
<feature type="signal peptide" evidence="2">
    <location>
        <begin position="1"/>
        <end position="21"/>
    </location>
</feature>
<dbReference type="Proteomes" id="UP000321734">
    <property type="component" value="Unassembled WGS sequence"/>
</dbReference>
<feature type="chain" id="PRO_5022769434" evidence="2">
    <location>
        <begin position="22"/>
        <end position="591"/>
    </location>
</feature>
<dbReference type="Pfam" id="PF13584">
    <property type="entry name" value="BatD"/>
    <property type="match status" value="2"/>
</dbReference>
<reference evidence="3 4" key="1">
    <citation type="submission" date="2019-08" db="EMBL/GenBank/DDBJ databases">
        <title>Genome sequence of Gelidibacter salicanalis IC162T.</title>
        <authorList>
            <person name="Bowman J.P."/>
        </authorList>
    </citation>
    <scope>NUCLEOTIDE SEQUENCE [LARGE SCALE GENOMIC DNA]</scope>
    <source>
        <strain evidence="3 4">IC162</strain>
    </source>
</reference>
<sequence length="591" mass="65977">MKLKTFILLFLILLSTGLASAQIKFEAKVSKTQLGINERLRVDFEMNTDGDNFSPPSFADFTVVGGPNQSVSHSWINGVRSFSKTYSYFLAPKKTGSITINQATIEIEGETYKTSPVTVQISTAVSRPNDPDDVENVADDNVHLIAEISKTNPYLNEAVTVTYKLYVSEDIGVSNFRENGNPRYNDFWSQNIDLKGSQIQKTQYKGRNYRYLVIRKTVLYPQKSGKLEIEPLSLDLTVQVPSKRRDFFGTFVPTEVHKTVSAGSKTLTVKALPENGKPLDFSGAVGDFDFKLTTSKTNLNATESLQARVEVTGKGNLKLFQLPKLSIPSALEVYEPEHTENIKTLSEGMQGSIVDNYTIVPQFKGKYPIPNIDFTYFDLKSETYKTISSGEVVVNVLDGPTNNSNTDSNIAGSGDGKQRVTMNNDQFAFVKSNANLEPIESEPFLNSTVFWSVLLLPLMAIPLAMVFRRKKAERAADVSGNKVRKADKLAKKYLGFAKKALGQKEAFYIALEKALHNYLKAKLRIETSDLSKDRIQQLLLKREVNEAVVTDFLSILDSCELARYTPFTEVTMQHDYDKAATTISVIDKQIK</sequence>
<organism evidence="3 4">
    <name type="scientific">Gelidibacter salicanalis</name>
    <dbReference type="NCBI Taxonomy" id="291193"/>
    <lineage>
        <taxon>Bacteria</taxon>
        <taxon>Pseudomonadati</taxon>
        <taxon>Bacteroidota</taxon>
        <taxon>Flavobacteriia</taxon>
        <taxon>Flavobacteriales</taxon>
        <taxon>Flavobacteriaceae</taxon>
        <taxon>Gelidibacter</taxon>
    </lineage>
</organism>
<name>A0A5C7AIJ1_9FLAO</name>
<proteinExistence type="predicted"/>
<evidence type="ECO:0000313" key="3">
    <source>
        <dbReference type="EMBL" id="TXE08201.1"/>
    </source>
</evidence>
<dbReference type="InterPro" id="IPR025738">
    <property type="entry name" value="BatD"/>
</dbReference>
<dbReference type="PANTHER" id="PTHR40940:SF2">
    <property type="entry name" value="BATD"/>
    <property type="match status" value="1"/>
</dbReference>
<evidence type="ECO:0000313" key="4">
    <source>
        <dbReference type="Proteomes" id="UP000321734"/>
    </source>
</evidence>
<dbReference type="AlphaFoldDB" id="A0A5C7AIJ1"/>
<dbReference type="OrthoDB" id="2079210at2"/>
<keyword evidence="1" id="KW-1133">Transmembrane helix</keyword>
<keyword evidence="4" id="KW-1185">Reference proteome</keyword>
<accession>A0A5C7AIJ1</accession>
<keyword evidence="1" id="KW-0812">Transmembrane</keyword>
<gene>
    <name evidence="3" type="ORF">ES711_06745</name>
</gene>
<dbReference type="RefSeq" id="WP_146891800.1">
    <property type="nucleotide sequence ID" value="NZ_VORX01000003.1"/>
</dbReference>